<dbReference type="GO" id="GO:0006508">
    <property type="term" value="P:proteolysis"/>
    <property type="evidence" value="ECO:0007669"/>
    <property type="project" value="UniProtKB-KW"/>
</dbReference>
<sequence length="192" mass="22045">MMISNLCSKIAQFAEVSSEQEEVFEYIVKCFVEKAVVFITILLYGYLRNDVLQVLIFYIFCMLIRKHSGGLHMNTFYKCYIGSVLLVIGMTELNNMFNIKGCFWLVFIINLICAVIVMVIGCVNNPELDLTTEELKYNKEQTRQTILIIEFIIMISYILTVKKIYIALCCEAVICCSVLLVIAKLIGQEIKE</sequence>
<keyword evidence="7 8" id="KW-0472">Membrane</keyword>
<keyword evidence="2" id="KW-0673">Quorum sensing</keyword>
<evidence type="ECO:0000256" key="4">
    <source>
        <dbReference type="ARBA" id="ARBA00022692"/>
    </source>
</evidence>
<dbReference type="AlphaFoldDB" id="A0AAW3JU49"/>
<accession>A0AAW3JU49</accession>
<gene>
    <name evidence="9" type="ORF">APZ18_11560</name>
</gene>
<evidence type="ECO:0000256" key="1">
    <source>
        <dbReference type="ARBA" id="ARBA00022475"/>
    </source>
</evidence>
<evidence type="ECO:0000256" key="2">
    <source>
        <dbReference type="ARBA" id="ARBA00022654"/>
    </source>
</evidence>
<evidence type="ECO:0000256" key="5">
    <source>
        <dbReference type="ARBA" id="ARBA00022801"/>
    </source>
</evidence>
<comment type="caution">
    <text evidence="9">The sequence shown here is derived from an EMBL/GenBank/DDBJ whole genome shotgun (WGS) entry which is preliminary data.</text>
</comment>
<dbReference type="RefSeq" id="WP_055945128.1">
    <property type="nucleotide sequence ID" value="NZ_JAQDCV010000007.1"/>
</dbReference>
<dbReference type="GO" id="GO:0016020">
    <property type="term" value="C:membrane"/>
    <property type="evidence" value="ECO:0007669"/>
    <property type="project" value="InterPro"/>
</dbReference>
<organism evidence="9 10">
    <name type="scientific">Butyribacter intestini</name>
    <dbReference type="NCBI Taxonomy" id="1703332"/>
    <lineage>
        <taxon>Bacteria</taxon>
        <taxon>Bacillati</taxon>
        <taxon>Bacillota</taxon>
        <taxon>Clostridia</taxon>
        <taxon>Lachnospirales</taxon>
        <taxon>Lachnospiraceae</taxon>
        <taxon>Butyribacter</taxon>
    </lineage>
</organism>
<keyword evidence="1" id="KW-1003">Cell membrane</keyword>
<dbReference type="Pfam" id="PF04647">
    <property type="entry name" value="AgrB"/>
    <property type="match status" value="1"/>
</dbReference>
<dbReference type="Proteomes" id="UP000050833">
    <property type="component" value="Unassembled WGS sequence"/>
</dbReference>
<evidence type="ECO:0000256" key="3">
    <source>
        <dbReference type="ARBA" id="ARBA00022670"/>
    </source>
</evidence>
<proteinExistence type="predicted"/>
<dbReference type="GO" id="GO:0008233">
    <property type="term" value="F:peptidase activity"/>
    <property type="evidence" value="ECO:0007669"/>
    <property type="project" value="UniProtKB-KW"/>
</dbReference>
<keyword evidence="4 8" id="KW-0812">Transmembrane</keyword>
<keyword evidence="5" id="KW-0378">Hydrolase</keyword>
<feature type="transmembrane region" description="Helical" evidence="8">
    <location>
        <begin position="165"/>
        <end position="186"/>
    </location>
</feature>
<evidence type="ECO:0000256" key="7">
    <source>
        <dbReference type="ARBA" id="ARBA00023136"/>
    </source>
</evidence>
<evidence type="ECO:0008006" key="11">
    <source>
        <dbReference type="Google" id="ProtNLM"/>
    </source>
</evidence>
<name>A0AAW3JU49_9FIRM</name>
<evidence type="ECO:0000256" key="6">
    <source>
        <dbReference type="ARBA" id="ARBA00022989"/>
    </source>
</evidence>
<feature type="transmembrane region" description="Helical" evidence="8">
    <location>
        <begin position="103"/>
        <end position="123"/>
    </location>
</feature>
<dbReference type="EMBL" id="LLKB01000005">
    <property type="protein sequence ID" value="KQC85316.1"/>
    <property type="molecule type" value="Genomic_DNA"/>
</dbReference>
<protein>
    <recommendedName>
        <fullName evidence="11">Accessory gene regulator protein</fullName>
    </recommendedName>
</protein>
<evidence type="ECO:0000313" key="9">
    <source>
        <dbReference type="EMBL" id="KQC85316.1"/>
    </source>
</evidence>
<dbReference type="GO" id="GO:0009372">
    <property type="term" value="P:quorum sensing"/>
    <property type="evidence" value="ECO:0007669"/>
    <property type="project" value="UniProtKB-KW"/>
</dbReference>
<feature type="transmembrane region" description="Helical" evidence="8">
    <location>
        <begin position="76"/>
        <end position="97"/>
    </location>
</feature>
<evidence type="ECO:0000256" key="8">
    <source>
        <dbReference type="SAM" id="Phobius"/>
    </source>
</evidence>
<keyword evidence="6 8" id="KW-1133">Transmembrane helix</keyword>
<keyword evidence="10" id="KW-1185">Reference proteome</keyword>
<feature type="transmembrane region" description="Helical" evidence="8">
    <location>
        <begin position="144"/>
        <end position="159"/>
    </location>
</feature>
<evidence type="ECO:0000313" key="10">
    <source>
        <dbReference type="Proteomes" id="UP000050833"/>
    </source>
</evidence>
<reference evidence="9 10" key="1">
    <citation type="submission" date="2015-10" db="EMBL/GenBank/DDBJ databases">
        <title>Butyribacter intestini gen. nov., sp. nov., a butyric acid-producing bacterium of the family Lachnospiraceae isolated from the human faeces.</title>
        <authorList>
            <person name="Zou Y."/>
            <person name="Xue W."/>
            <person name="Luo G."/>
            <person name="Lv M."/>
        </authorList>
    </citation>
    <scope>NUCLEOTIDE SEQUENCE [LARGE SCALE GENOMIC DNA]</scope>
    <source>
        <strain evidence="9 10">TF01-11</strain>
    </source>
</reference>
<dbReference type="InterPro" id="IPR006741">
    <property type="entry name" value="AgrB"/>
</dbReference>
<keyword evidence="3" id="KW-0645">Protease</keyword>